<comment type="caution">
    <text evidence="2">The sequence shown here is derived from an EMBL/GenBank/DDBJ whole genome shotgun (WGS) entry which is preliminary data.</text>
</comment>
<protein>
    <submittedName>
        <fullName evidence="2">Uncharacterized protein</fullName>
    </submittedName>
</protein>
<dbReference type="AlphaFoldDB" id="A0A426ZPB4"/>
<sequence length="201" mass="21837">MTTLNLRRVGQPRMTLLRSRSVAADGFGLTLARKLNLNSLVSWSKDEIERGSDSCTIFKRSPEVWTRMLSTSMRQICPTVPSKLKRQRRAPSGRSSRIVSSSGKPGGAELASEVSCSGGDHLVPNGSSRRFDRGRTDSTRVAIELVLAISGYVEIDQGTIRANHSGKAGAGPCRCELSYWDPSLVISSKGRFGRLGIARTV</sequence>
<feature type="compositionally biased region" description="Low complexity" evidence="1">
    <location>
        <begin position="92"/>
        <end position="103"/>
    </location>
</feature>
<accession>A0A426ZPB4</accession>
<evidence type="ECO:0000313" key="2">
    <source>
        <dbReference type="EMBL" id="RRT65852.1"/>
    </source>
</evidence>
<feature type="region of interest" description="Disordered" evidence="1">
    <location>
        <begin position="81"/>
        <end position="133"/>
    </location>
</feature>
<reference evidence="2 3" key="1">
    <citation type="journal article" date="2014" name="Agronomy (Basel)">
        <title>A Draft Genome Sequence for Ensete ventricosum, the Drought-Tolerant Tree Against Hunger.</title>
        <authorList>
            <person name="Harrison J."/>
            <person name="Moore K.A."/>
            <person name="Paszkiewicz K."/>
            <person name="Jones T."/>
            <person name="Grant M."/>
            <person name="Ambacheew D."/>
            <person name="Muzemil S."/>
            <person name="Studholme D.J."/>
        </authorList>
    </citation>
    <scope>NUCLEOTIDE SEQUENCE [LARGE SCALE GENOMIC DNA]</scope>
</reference>
<proteinExistence type="predicted"/>
<gene>
    <name evidence="2" type="ORF">B296_00013473</name>
</gene>
<evidence type="ECO:0000313" key="3">
    <source>
        <dbReference type="Proteomes" id="UP000287651"/>
    </source>
</evidence>
<dbReference type="EMBL" id="AMZH03005661">
    <property type="protein sequence ID" value="RRT65852.1"/>
    <property type="molecule type" value="Genomic_DNA"/>
</dbReference>
<name>A0A426ZPB4_ENSVE</name>
<evidence type="ECO:0000256" key="1">
    <source>
        <dbReference type="SAM" id="MobiDB-lite"/>
    </source>
</evidence>
<dbReference type="Proteomes" id="UP000287651">
    <property type="component" value="Unassembled WGS sequence"/>
</dbReference>
<organism evidence="2 3">
    <name type="scientific">Ensete ventricosum</name>
    <name type="common">Abyssinian banana</name>
    <name type="synonym">Musa ensete</name>
    <dbReference type="NCBI Taxonomy" id="4639"/>
    <lineage>
        <taxon>Eukaryota</taxon>
        <taxon>Viridiplantae</taxon>
        <taxon>Streptophyta</taxon>
        <taxon>Embryophyta</taxon>
        <taxon>Tracheophyta</taxon>
        <taxon>Spermatophyta</taxon>
        <taxon>Magnoliopsida</taxon>
        <taxon>Liliopsida</taxon>
        <taxon>Zingiberales</taxon>
        <taxon>Musaceae</taxon>
        <taxon>Ensete</taxon>
    </lineage>
</organism>